<dbReference type="EMBL" id="KB467954">
    <property type="protein sequence ID" value="PCH39085.1"/>
    <property type="molecule type" value="Genomic_DNA"/>
</dbReference>
<gene>
    <name evidence="2" type="ORF">WOLCODRAFT_29369</name>
</gene>
<evidence type="ECO:0000313" key="3">
    <source>
        <dbReference type="Proteomes" id="UP000218811"/>
    </source>
</evidence>
<feature type="compositionally biased region" description="Basic and acidic residues" evidence="1">
    <location>
        <begin position="1"/>
        <end position="10"/>
    </location>
</feature>
<feature type="region of interest" description="Disordered" evidence="1">
    <location>
        <begin position="1"/>
        <end position="34"/>
    </location>
</feature>
<proteinExistence type="predicted"/>
<name>A0A2H3JBX6_WOLCO</name>
<evidence type="ECO:0000256" key="1">
    <source>
        <dbReference type="SAM" id="MobiDB-lite"/>
    </source>
</evidence>
<evidence type="ECO:0000313" key="2">
    <source>
        <dbReference type="EMBL" id="PCH39085.1"/>
    </source>
</evidence>
<keyword evidence="3" id="KW-1185">Reference proteome</keyword>
<protein>
    <submittedName>
        <fullName evidence="2">Uncharacterized protein</fullName>
    </submittedName>
</protein>
<dbReference type="AlphaFoldDB" id="A0A2H3JBX6"/>
<sequence>MHERADRQDSIKAASEHPSSVPAPQTKARQDYTPSVCKNANILQEGSTPLA</sequence>
<reference evidence="2 3" key="1">
    <citation type="journal article" date="2012" name="Science">
        <title>The Paleozoic origin of enzymatic lignin decomposition reconstructed from 31 fungal genomes.</title>
        <authorList>
            <person name="Floudas D."/>
            <person name="Binder M."/>
            <person name="Riley R."/>
            <person name="Barry K."/>
            <person name="Blanchette R.A."/>
            <person name="Henrissat B."/>
            <person name="Martinez A.T."/>
            <person name="Otillar R."/>
            <person name="Spatafora J.W."/>
            <person name="Yadav J.S."/>
            <person name="Aerts A."/>
            <person name="Benoit I."/>
            <person name="Boyd A."/>
            <person name="Carlson A."/>
            <person name="Copeland A."/>
            <person name="Coutinho P.M."/>
            <person name="de Vries R.P."/>
            <person name="Ferreira P."/>
            <person name="Findley K."/>
            <person name="Foster B."/>
            <person name="Gaskell J."/>
            <person name="Glotzer D."/>
            <person name="Gorecki P."/>
            <person name="Heitman J."/>
            <person name="Hesse C."/>
            <person name="Hori C."/>
            <person name="Igarashi K."/>
            <person name="Jurgens J.A."/>
            <person name="Kallen N."/>
            <person name="Kersten P."/>
            <person name="Kohler A."/>
            <person name="Kuees U."/>
            <person name="Kumar T.K.A."/>
            <person name="Kuo A."/>
            <person name="LaButti K."/>
            <person name="Larrondo L.F."/>
            <person name="Lindquist E."/>
            <person name="Ling A."/>
            <person name="Lombard V."/>
            <person name="Lucas S."/>
            <person name="Lundell T."/>
            <person name="Martin R."/>
            <person name="McLaughlin D.J."/>
            <person name="Morgenstern I."/>
            <person name="Morin E."/>
            <person name="Murat C."/>
            <person name="Nagy L.G."/>
            <person name="Nolan M."/>
            <person name="Ohm R.A."/>
            <person name="Patyshakuliyeva A."/>
            <person name="Rokas A."/>
            <person name="Ruiz-Duenas F.J."/>
            <person name="Sabat G."/>
            <person name="Salamov A."/>
            <person name="Samejima M."/>
            <person name="Schmutz J."/>
            <person name="Slot J.C."/>
            <person name="St John F."/>
            <person name="Stenlid J."/>
            <person name="Sun H."/>
            <person name="Sun S."/>
            <person name="Syed K."/>
            <person name="Tsang A."/>
            <person name="Wiebenga A."/>
            <person name="Young D."/>
            <person name="Pisabarro A."/>
            <person name="Eastwood D.C."/>
            <person name="Martin F."/>
            <person name="Cullen D."/>
            <person name="Grigoriev I.V."/>
            <person name="Hibbett D.S."/>
        </authorList>
    </citation>
    <scope>NUCLEOTIDE SEQUENCE [LARGE SCALE GENOMIC DNA]</scope>
    <source>
        <strain evidence="2 3">MD-104</strain>
    </source>
</reference>
<dbReference type="Proteomes" id="UP000218811">
    <property type="component" value="Unassembled WGS sequence"/>
</dbReference>
<organism evidence="2 3">
    <name type="scientific">Wolfiporia cocos (strain MD-104)</name>
    <name type="common">Brown rot fungus</name>
    <dbReference type="NCBI Taxonomy" id="742152"/>
    <lineage>
        <taxon>Eukaryota</taxon>
        <taxon>Fungi</taxon>
        <taxon>Dikarya</taxon>
        <taxon>Basidiomycota</taxon>
        <taxon>Agaricomycotina</taxon>
        <taxon>Agaricomycetes</taxon>
        <taxon>Polyporales</taxon>
        <taxon>Phaeolaceae</taxon>
        <taxon>Wolfiporia</taxon>
    </lineage>
</organism>
<accession>A0A2H3JBX6</accession>